<dbReference type="Proteomes" id="UP000541185">
    <property type="component" value="Unassembled WGS sequence"/>
</dbReference>
<protein>
    <submittedName>
        <fullName evidence="7">MerR family transcriptional regulator</fullName>
    </submittedName>
</protein>
<keyword evidence="3" id="KW-0238">DNA-binding</keyword>
<keyword evidence="4" id="KW-0804">Transcription</keyword>
<proteinExistence type="predicted"/>
<gene>
    <name evidence="7" type="ORF">HHL11_02630</name>
</gene>
<accession>A0A848GZA1</accession>
<keyword evidence="8" id="KW-1185">Reference proteome</keyword>
<keyword evidence="1" id="KW-0678">Repressor</keyword>
<dbReference type="Pfam" id="PF07739">
    <property type="entry name" value="TipAS"/>
    <property type="match status" value="1"/>
</dbReference>
<dbReference type="EMBL" id="JABBFX010000001">
    <property type="protein sequence ID" value="NML42629.1"/>
    <property type="molecule type" value="Genomic_DNA"/>
</dbReference>
<organism evidence="7 8">
    <name type="scientific">Ramlibacter agri</name>
    <dbReference type="NCBI Taxonomy" id="2728837"/>
    <lineage>
        <taxon>Bacteria</taxon>
        <taxon>Pseudomonadati</taxon>
        <taxon>Pseudomonadota</taxon>
        <taxon>Betaproteobacteria</taxon>
        <taxon>Burkholderiales</taxon>
        <taxon>Comamonadaceae</taxon>
        <taxon>Ramlibacter</taxon>
    </lineage>
</organism>
<dbReference type="InterPro" id="IPR012925">
    <property type="entry name" value="TipAS_dom"/>
</dbReference>
<evidence type="ECO:0000256" key="3">
    <source>
        <dbReference type="ARBA" id="ARBA00023125"/>
    </source>
</evidence>
<dbReference type="AlphaFoldDB" id="A0A848GZA1"/>
<comment type="caution">
    <text evidence="7">The sequence shown here is derived from an EMBL/GenBank/DDBJ whole genome shotgun (WGS) entry which is preliminary data.</text>
</comment>
<dbReference type="PANTHER" id="PTHR30204:SF69">
    <property type="entry name" value="MERR-FAMILY TRANSCRIPTIONAL REGULATOR"/>
    <property type="match status" value="1"/>
</dbReference>
<evidence type="ECO:0000313" key="8">
    <source>
        <dbReference type="Proteomes" id="UP000541185"/>
    </source>
</evidence>
<keyword evidence="5" id="KW-0175">Coiled coil</keyword>
<keyword evidence="2" id="KW-0805">Transcription regulation</keyword>
<evidence type="ECO:0000256" key="1">
    <source>
        <dbReference type="ARBA" id="ARBA00022491"/>
    </source>
</evidence>
<dbReference type="Pfam" id="PF13411">
    <property type="entry name" value="MerR_1"/>
    <property type="match status" value="1"/>
</dbReference>
<dbReference type="PRINTS" id="PR00040">
    <property type="entry name" value="HTHMERR"/>
</dbReference>
<dbReference type="Gene3D" id="1.10.1660.10">
    <property type="match status" value="1"/>
</dbReference>
<dbReference type="InterPro" id="IPR047057">
    <property type="entry name" value="MerR_fam"/>
</dbReference>
<dbReference type="SMART" id="SM00422">
    <property type="entry name" value="HTH_MERR"/>
    <property type="match status" value="1"/>
</dbReference>
<dbReference type="SUPFAM" id="SSF46955">
    <property type="entry name" value="Putative DNA-binding domain"/>
    <property type="match status" value="1"/>
</dbReference>
<evidence type="ECO:0000313" key="7">
    <source>
        <dbReference type="EMBL" id="NML42629.1"/>
    </source>
</evidence>
<feature type="domain" description="HTH merR-type" evidence="6">
    <location>
        <begin position="2"/>
        <end position="71"/>
    </location>
</feature>
<evidence type="ECO:0000256" key="2">
    <source>
        <dbReference type="ARBA" id="ARBA00023015"/>
    </source>
</evidence>
<dbReference type="GO" id="GO:0003700">
    <property type="term" value="F:DNA-binding transcription factor activity"/>
    <property type="evidence" value="ECO:0007669"/>
    <property type="project" value="InterPro"/>
</dbReference>
<dbReference type="InterPro" id="IPR009061">
    <property type="entry name" value="DNA-bd_dom_put_sf"/>
</dbReference>
<feature type="coiled-coil region" evidence="5">
    <location>
        <begin position="77"/>
        <end position="104"/>
    </location>
</feature>
<dbReference type="InterPro" id="IPR000551">
    <property type="entry name" value="MerR-type_HTH_dom"/>
</dbReference>
<dbReference type="PROSITE" id="PS50937">
    <property type="entry name" value="HTH_MERR_2"/>
    <property type="match status" value="1"/>
</dbReference>
<reference evidence="7 8" key="1">
    <citation type="submission" date="2020-04" db="EMBL/GenBank/DDBJ databases">
        <title>Ramlibacter sp. G-1-2-2 isolated from soil.</title>
        <authorList>
            <person name="Dahal R.H."/>
        </authorList>
    </citation>
    <scope>NUCLEOTIDE SEQUENCE [LARGE SCALE GENOMIC DNA]</scope>
    <source>
        <strain evidence="7 8">G-1-2-2</strain>
    </source>
</reference>
<dbReference type="RefSeq" id="WP_169416857.1">
    <property type="nucleotide sequence ID" value="NZ_JABBFX010000001.1"/>
</dbReference>
<evidence type="ECO:0000259" key="6">
    <source>
        <dbReference type="PROSITE" id="PS50937"/>
    </source>
</evidence>
<dbReference type="PANTHER" id="PTHR30204">
    <property type="entry name" value="REDOX-CYCLING DRUG-SENSING TRANSCRIPTIONAL ACTIVATOR SOXR"/>
    <property type="match status" value="1"/>
</dbReference>
<dbReference type="GO" id="GO:0003677">
    <property type="term" value="F:DNA binding"/>
    <property type="evidence" value="ECO:0007669"/>
    <property type="project" value="UniProtKB-KW"/>
</dbReference>
<evidence type="ECO:0000256" key="4">
    <source>
        <dbReference type="ARBA" id="ARBA00023163"/>
    </source>
</evidence>
<sequence>MHLKVGELARRTGLTVRTLHHYDEIGLLKPSGRSESGYRMYDAQDVARLHAIQALRYLRLPLAEIGPLLEGRHAQPEAIIDEQMRALQRQIREATELHERLALLRKGILAGKSPDIADWVESLARMATLDKYFSADELKSIFTRYAEIEREWLALQPEVRAHMDAGGAIDSPQGQALTRRWMQLMMRWMRGDFALMERWGAMYREEPSAHGMRGAPPADMIAYMEGAIAWRYRLLCTHFEEAEIKVLGYVPDAEFAAIDAAGQKLLAAGASPHSRPARALLARWQALTERTAGGNPAIRRKLQTMHLADPLLLAGHPLGPAVRRFLQAAGESA</sequence>
<evidence type="ECO:0000256" key="5">
    <source>
        <dbReference type="SAM" id="Coils"/>
    </source>
</evidence>
<name>A0A848GZA1_9BURK</name>
<dbReference type="PROSITE" id="PS00552">
    <property type="entry name" value="HTH_MERR_1"/>
    <property type="match status" value="1"/>
</dbReference>